<evidence type="ECO:0000256" key="3">
    <source>
        <dbReference type="ARBA" id="ARBA00022448"/>
    </source>
</evidence>
<keyword evidence="7" id="KW-0472">Membrane</keyword>
<dbReference type="Gene3D" id="2.40.160.50">
    <property type="entry name" value="membrane protein fhac: a member of the omp85/tpsb transporter family"/>
    <property type="match status" value="1"/>
</dbReference>
<comment type="subcellular location">
    <subcellularLocation>
        <location evidence="1">Cell outer membrane</location>
    </subcellularLocation>
</comment>
<comment type="similarity">
    <text evidence="2">Belongs to the TPS (TC 1.B.20) family.</text>
</comment>
<dbReference type="EMBL" id="CP022011">
    <property type="protein sequence ID" value="QDJ14982.1"/>
    <property type="molecule type" value="Genomic_DNA"/>
</dbReference>
<evidence type="ECO:0000256" key="4">
    <source>
        <dbReference type="ARBA" id="ARBA00022452"/>
    </source>
</evidence>
<accession>A0A8D4IYE5</accession>
<keyword evidence="5" id="KW-0812">Transmembrane</keyword>
<name>A0A8D4IYE5_9PAST</name>
<dbReference type="Pfam" id="PF08479">
    <property type="entry name" value="POTRA_2"/>
    <property type="match status" value="1"/>
</dbReference>
<dbReference type="PANTHER" id="PTHR34597">
    <property type="entry name" value="SLR1661 PROTEIN"/>
    <property type="match status" value="1"/>
</dbReference>
<dbReference type="InterPro" id="IPR005565">
    <property type="entry name" value="Hemolysn_activator_HlyB_C"/>
</dbReference>
<dbReference type="InterPro" id="IPR035251">
    <property type="entry name" value="ShlB_POTRA"/>
</dbReference>
<proteinExistence type="inferred from homology"/>
<protein>
    <submittedName>
        <fullName evidence="9">Hemolysin activation protein</fullName>
    </submittedName>
</protein>
<dbReference type="RefSeq" id="WP_261920496.1">
    <property type="nucleotide sequence ID" value="NZ_CP022011.1"/>
</dbReference>
<evidence type="ECO:0000256" key="7">
    <source>
        <dbReference type="ARBA" id="ARBA00023136"/>
    </source>
</evidence>
<keyword evidence="3" id="KW-0813">Transport</keyword>
<dbReference type="GO" id="GO:0009279">
    <property type="term" value="C:cell outer membrane"/>
    <property type="evidence" value="ECO:0007669"/>
    <property type="project" value="UniProtKB-SubCell"/>
</dbReference>
<evidence type="ECO:0000256" key="2">
    <source>
        <dbReference type="ARBA" id="ARBA00009055"/>
    </source>
</evidence>
<evidence type="ECO:0000256" key="8">
    <source>
        <dbReference type="ARBA" id="ARBA00023237"/>
    </source>
</evidence>
<dbReference type="InterPro" id="IPR013686">
    <property type="entry name" value="Polypept-transport_assoc_ShlB"/>
</dbReference>
<keyword evidence="10" id="KW-1185">Reference proteome</keyword>
<dbReference type="PROSITE" id="PS51779">
    <property type="entry name" value="POTRA"/>
    <property type="match status" value="1"/>
</dbReference>
<organism evidence="9 10">
    <name type="scientific">Mergibacter septicus</name>
    <dbReference type="NCBI Taxonomy" id="221402"/>
    <lineage>
        <taxon>Bacteria</taxon>
        <taxon>Pseudomonadati</taxon>
        <taxon>Pseudomonadota</taxon>
        <taxon>Gammaproteobacteria</taxon>
        <taxon>Pasteurellales</taxon>
        <taxon>Pasteurellaceae</taxon>
        <taxon>Mergibacter</taxon>
    </lineage>
</organism>
<dbReference type="GO" id="GO:0008320">
    <property type="term" value="F:protein transmembrane transporter activity"/>
    <property type="evidence" value="ECO:0007669"/>
    <property type="project" value="TreeGrafter"/>
</dbReference>
<dbReference type="PIRSF" id="PIRSF029745">
    <property type="entry name" value="FhaC"/>
    <property type="match status" value="1"/>
</dbReference>
<dbReference type="InterPro" id="IPR034746">
    <property type="entry name" value="POTRA"/>
</dbReference>
<evidence type="ECO:0000313" key="9">
    <source>
        <dbReference type="EMBL" id="QDJ14982.1"/>
    </source>
</evidence>
<evidence type="ECO:0000256" key="1">
    <source>
        <dbReference type="ARBA" id="ARBA00004442"/>
    </source>
</evidence>
<dbReference type="Gene3D" id="3.10.20.310">
    <property type="entry name" value="membrane protein fhac"/>
    <property type="match status" value="1"/>
</dbReference>
<dbReference type="Proteomes" id="UP000955338">
    <property type="component" value="Chromosome"/>
</dbReference>
<gene>
    <name evidence="9" type="ORF">CEP48_05880</name>
</gene>
<sequence length="565" mass="63640">MKLKNTLIFLISAGVMTQSFATSISSSTQMEIQQLLHNGENRQALQNSSRLIQTELETQRLRSLQRKEKATSEASLPTITPSTQCIAISGIYLKGITLLTTKDLERLTALPKDCITTANINLLVREITQLYINKGYITARVRFIAPDSSGKLGIQIVEGFIEDIQGGNPQTNINMLFPNLVGKPLNLKELEQGIDQANRLASNNLTMKLLPGKKFGGTIIQLNNQASSIWHPSISLDNTGQKSTGREILRANLGVDSPLGLSDYFNLNLSTTLANPKQRYNRAYSALYTLPYGRWSWSLFGTQSQYFNHQKLTISEIDVSGNSSQLGSSLDYVLHRDQRQINTVSTQLTYKQTNNYINDARIEVSSQKLTIAKLSYNHFRILSSGIFNATFGIDRGLPLFGAETAGDAINYQFTKFYTNLYWLNFFNLWQQPYKLKAIFVAQYSKDNLPGVEWIGITDSSAVGDFRLNSLSSKNGWYATTELSKDFYYRNLLLSPFIRLGYGQVFQEKMPNSSKRENDALGITLGQTIQFNKLKLDLGVSKGWILHSSFKQQEEINVLFKLSYKF</sequence>
<dbReference type="Pfam" id="PF17287">
    <property type="entry name" value="POTRA_3"/>
    <property type="match status" value="1"/>
</dbReference>
<dbReference type="InterPro" id="IPR051544">
    <property type="entry name" value="TPS_OM_transporter"/>
</dbReference>
<dbReference type="PANTHER" id="PTHR34597:SF3">
    <property type="entry name" value="OUTER MEMBRANE TRANSPORTER CDIB"/>
    <property type="match status" value="1"/>
</dbReference>
<dbReference type="GO" id="GO:0098046">
    <property type="term" value="C:type V protein secretion system complex"/>
    <property type="evidence" value="ECO:0007669"/>
    <property type="project" value="TreeGrafter"/>
</dbReference>
<evidence type="ECO:0000256" key="6">
    <source>
        <dbReference type="ARBA" id="ARBA00022927"/>
    </source>
</evidence>
<reference evidence="9" key="1">
    <citation type="submission" date="2017-06" db="EMBL/GenBank/DDBJ databases">
        <title>Genome sequencing of pathogenic and non-pathogenic strains within Bisgaard taxon 40.</title>
        <authorList>
            <person name="Ladner J.T."/>
            <person name="Lovett S.P."/>
            <person name="Koroleva G."/>
            <person name="Lorch J.M."/>
        </authorList>
    </citation>
    <scope>NUCLEOTIDE SEQUENCE</scope>
    <source>
        <strain evidence="9">27576-1-I1</strain>
    </source>
</reference>
<dbReference type="Pfam" id="PF03865">
    <property type="entry name" value="ShlB"/>
    <property type="match status" value="1"/>
</dbReference>
<dbReference type="InterPro" id="IPR027282">
    <property type="entry name" value="TPS"/>
</dbReference>
<evidence type="ECO:0000313" key="10">
    <source>
        <dbReference type="Proteomes" id="UP000955338"/>
    </source>
</evidence>
<dbReference type="GO" id="GO:0046819">
    <property type="term" value="P:protein secretion by the type V secretion system"/>
    <property type="evidence" value="ECO:0007669"/>
    <property type="project" value="TreeGrafter"/>
</dbReference>
<keyword evidence="6" id="KW-0653">Protein transport</keyword>
<keyword evidence="4" id="KW-1134">Transmembrane beta strand</keyword>
<dbReference type="AlphaFoldDB" id="A0A8D4IYE5"/>
<evidence type="ECO:0000256" key="5">
    <source>
        <dbReference type="ARBA" id="ARBA00022692"/>
    </source>
</evidence>
<keyword evidence="8" id="KW-0998">Cell outer membrane</keyword>